<dbReference type="GO" id="GO:0008889">
    <property type="term" value="F:glycerophosphodiester phosphodiesterase activity"/>
    <property type="evidence" value="ECO:0007669"/>
    <property type="project" value="UniProtKB-EC"/>
</dbReference>
<dbReference type="CDD" id="cd08563">
    <property type="entry name" value="GDPD_TtGDE_like"/>
    <property type="match status" value="1"/>
</dbReference>
<evidence type="ECO:0000313" key="3">
    <source>
        <dbReference type="Proteomes" id="UP000531594"/>
    </source>
</evidence>
<dbReference type="PANTHER" id="PTHR46211:SF1">
    <property type="entry name" value="GLYCEROPHOSPHODIESTER PHOSPHODIESTERASE, CYTOPLASMIC"/>
    <property type="match status" value="1"/>
</dbReference>
<accession>A0A7X0HQ31</accession>
<dbReference type="EC" id="3.1.4.46" evidence="2"/>
<name>A0A7X0HQ31_9BACI</name>
<dbReference type="SUPFAM" id="SSF51695">
    <property type="entry name" value="PLC-like phosphodiesterases"/>
    <property type="match status" value="1"/>
</dbReference>
<dbReference type="Proteomes" id="UP000531594">
    <property type="component" value="Unassembled WGS sequence"/>
</dbReference>
<dbReference type="RefSeq" id="WP_184524302.1">
    <property type="nucleotide sequence ID" value="NZ_JACHGK010000003.1"/>
</dbReference>
<protein>
    <submittedName>
        <fullName evidence="2">Glycerophosphoryl diester phosphodiesterase</fullName>
        <ecNumber evidence="2">3.1.4.46</ecNumber>
    </submittedName>
</protein>
<dbReference type="InterPro" id="IPR017946">
    <property type="entry name" value="PLC-like_Pdiesterase_TIM-brl"/>
</dbReference>
<organism evidence="2 3">
    <name type="scientific">Bacillus benzoevorans</name>
    <dbReference type="NCBI Taxonomy" id="1456"/>
    <lineage>
        <taxon>Bacteria</taxon>
        <taxon>Bacillati</taxon>
        <taxon>Bacillota</taxon>
        <taxon>Bacilli</taxon>
        <taxon>Bacillales</taxon>
        <taxon>Bacillaceae</taxon>
        <taxon>Bacillus</taxon>
    </lineage>
</organism>
<dbReference type="InterPro" id="IPR030395">
    <property type="entry name" value="GP_PDE_dom"/>
</dbReference>
<comment type="caution">
    <text evidence="2">The sequence shown here is derived from an EMBL/GenBank/DDBJ whole genome shotgun (WGS) entry which is preliminary data.</text>
</comment>
<sequence length="243" mass="27280">MTLVFAHRGFSALYPENTMIAFKKAGDAGADGIELDVQLTKEGEVVVIHDEKVNRTTDGSGYVKDLTYSEIKSLNAGMNRKSEVPSLREVLQWLTENQLICNIELKNNVFAYAGMEEKVIKLIREYGLSHRIILSSFNHNSLVLCRRLAPEIETAALLSQQIYQPWVYAASIGVQGIHPKYVHLSDDTLQQSLANGVAVRPYTVNKGKHMRRLFHYGCTAFITDDPAYAVSLRRNLNNPHFGV</sequence>
<dbReference type="GO" id="GO:0006629">
    <property type="term" value="P:lipid metabolic process"/>
    <property type="evidence" value="ECO:0007669"/>
    <property type="project" value="InterPro"/>
</dbReference>
<dbReference type="Gene3D" id="3.20.20.190">
    <property type="entry name" value="Phosphatidylinositol (PI) phosphodiesterase"/>
    <property type="match status" value="1"/>
</dbReference>
<dbReference type="PANTHER" id="PTHR46211">
    <property type="entry name" value="GLYCEROPHOSPHORYL DIESTER PHOSPHODIESTERASE"/>
    <property type="match status" value="1"/>
</dbReference>
<proteinExistence type="predicted"/>
<dbReference type="PROSITE" id="PS51704">
    <property type="entry name" value="GP_PDE"/>
    <property type="match status" value="1"/>
</dbReference>
<dbReference type="Pfam" id="PF03009">
    <property type="entry name" value="GDPD"/>
    <property type="match status" value="1"/>
</dbReference>
<keyword evidence="2" id="KW-0378">Hydrolase</keyword>
<reference evidence="2 3" key="1">
    <citation type="submission" date="2020-08" db="EMBL/GenBank/DDBJ databases">
        <title>Genomic Encyclopedia of Type Strains, Phase IV (KMG-IV): sequencing the most valuable type-strain genomes for metagenomic binning, comparative biology and taxonomic classification.</title>
        <authorList>
            <person name="Goeker M."/>
        </authorList>
    </citation>
    <scope>NUCLEOTIDE SEQUENCE [LARGE SCALE GENOMIC DNA]</scope>
    <source>
        <strain evidence="2 3">DSM 5391</strain>
    </source>
</reference>
<evidence type="ECO:0000259" key="1">
    <source>
        <dbReference type="PROSITE" id="PS51704"/>
    </source>
</evidence>
<feature type="domain" description="GP-PDE" evidence="1">
    <location>
        <begin position="2"/>
        <end position="233"/>
    </location>
</feature>
<dbReference type="AlphaFoldDB" id="A0A7X0HQ31"/>
<keyword evidence="3" id="KW-1185">Reference proteome</keyword>
<dbReference type="EMBL" id="JACHGK010000003">
    <property type="protein sequence ID" value="MBB6444862.1"/>
    <property type="molecule type" value="Genomic_DNA"/>
</dbReference>
<evidence type="ECO:0000313" key="2">
    <source>
        <dbReference type="EMBL" id="MBB6444862.1"/>
    </source>
</evidence>
<gene>
    <name evidence="2" type="ORF">HNR53_001471</name>
</gene>